<dbReference type="Proteomes" id="UP000694892">
    <property type="component" value="Chromosome 9_10S"/>
</dbReference>
<name>A0A974BUI8_XENLA</name>
<reference evidence="2" key="1">
    <citation type="journal article" date="2016" name="Nature">
        <title>Genome evolution in the allotetraploid frog Xenopus laevis.</title>
        <authorList>
            <person name="Session A.M."/>
            <person name="Uno Y."/>
            <person name="Kwon T."/>
            <person name="Chapman J.A."/>
            <person name="Toyoda A."/>
            <person name="Takahashi S."/>
            <person name="Fukui A."/>
            <person name="Hikosaka A."/>
            <person name="Suzuki A."/>
            <person name="Kondo M."/>
            <person name="van Heeringen S.J."/>
            <person name="Quigley I."/>
            <person name="Heinz S."/>
            <person name="Ogino H."/>
            <person name="Ochi H."/>
            <person name="Hellsten U."/>
            <person name="Lyons J.B."/>
            <person name="Simakov O."/>
            <person name="Putnam N."/>
            <person name="Stites J."/>
            <person name="Kuroki Y."/>
            <person name="Tanaka T."/>
            <person name="Michiue T."/>
            <person name="Watanabe M."/>
            <person name="Bogdanovic O."/>
            <person name="Lister R."/>
            <person name="Georgiou G."/>
            <person name="Paranjpe S.S."/>
            <person name="van Kruijsbergen I."/>
            <person name="Shu S."/>
            <person name="Carlson J."/>
            <person name="Kinoshita T."/>
            <person name="Ohta Y."/>
            <person name="Mawaribuchi S."/>
            <person name="Jenkins J."/>
            <person name="Grimwood J."/>
            <person name="Schmutz J."/>
            <person name="Mitros T."/>
            <person name="Mozaffari S.V."/>
            <person name="Suzuki Y."/>
            <person name="Haramoto Y."/>
            <person name="Yamamoto T.S."/>
            <person name="Takagi C."/>
            <person name="Heald R."/>
            <person name="Miller K."/>
            <person name="Haudenschild C."/>
            <person name="Kitzman J."/>
            <person name="Nakayama T."/>
            <person name="Izutsu Y."/>
            <person name="Robert J."/>
            <person name="Fortriede J."/>
            <person name="Burns K."/>
            <person name="Lotay V."/>
            <person name="Karimi K."/>
            <person name="Yasuoka Y."/>
            <person name="Dichmann D.S."/>
            <person name="Flajnik M.F."/>
            <person name="Houston D.W."/>
            <person name="Shendure J."/>
            <person name="DuPasquier L."/>
            <person name="Vize P.D."/>
            <person name="Zorn A.M."/>
            <person name="Ito M."/>
            <person name="Marcotte E.M."/>
            <person name="Wallingford J.B."/>
            <person name="Ito Y."/>
            <person name="Asashima M."/>
            <person name="Ueno N."/>
            <person name="Matsuda Y."/>
            <person name="Veenstra G.J."/>
            <person name="Fujiyama A."/>
            <person name="Harland R.M."/>
            <person name="Taira M."/>
            <person name="Rokhsar D.S."/>
        </authorList>
    </citation>
    <scope>NUCLEOTIDE SEQUENCE [LARGE SCALE GENOMIC DNA]</scope>
    <source>
        <strain evidence="2">J</strain>
    </source>
</reference>
<dbReference type="EMBL" id="CM004483">
    <property type="protein sequence ID" value="OCT60795.1"/>
    <property type="molecule type" value="Genomic_DNA"/>
</dbReference>
<evidence type="ECO:0000313" key="2">
    <source>
        <dbReference type="Proteomes" id="UP000694892"/>
    </source>
</evidence>
<gene>
    <name evidence="1" type="ORF">XELAEV_18046817mg</name>
</gene>
<accession>A0A974BUI8</accession>
<sequence length="91" mass="10267">MTSAPPVQQNNGKKAAVERYIGYHTSLTRQTHRQRAGTAFSSDIVFMIGAELPHMGLLFICSIQEHQYHSYNLLLCTFQPIRAGHSLFGKF</sequence>
<proteinExistence type="predicted"/>
<protein>
    <submittedName>
        <fullName evidence="1">Uncharacterized protein</fullName>
    </submittedName>
</protein>
<evidence type="ECO:0000313" key="1">
    <source>
        <dbReference type="EMBL" id="OCT60795.1"/>
    </source>
</evidence>
<dbReference type="AlphaFoldDB" id="A0A974BUI8"/>
<organism evidence="1 2">
    <name type="scientific">Xenopus laevis</name>
    <name type="common">African clawed frog</name>
    <dbReference type="NCBI Taxonomy" id="8355"/>
    <lineage>
        <taxon>Eukaryota</taxon>
        <taxon>Metazoa</taxon>
        <taxon>Chordata</taxon>
        <taxon>Craniata</taxon>
        <taxon>Vertebrata</taxon>
        <taxon>Euteleostomi</taxon>
        <taxon>Amphibia</taxon>
        <taxon>Batrachia</taxon>
        <taxon>Anura</taxon>
        <taxon>Pipoidea</taxon>
        <taxon>Pipidae</taxon>
        <taxon>Xenopodinae</taxon>
        <taxon>Xenopus</taxon>
        <taxon>Xenopus</taxon>
    </lineage>
</organism>